<reference evidence="7 9" key="1">
    <citation type="submission" date="2020-01" db="EMBL/GenBank/DDBJ databases">
        <authorList>
            <consortium name="DOE Joint Genome Institute"/>
            <person name="Haridas S."/>
            <person name="Albert R."/>
            <person name="Binder M."/>
            <person name="Bloem J."/>
            <person name="Labutti K."/>
            <person name="Salamov A."/>
            <person name="Andreopoulos B."/>
            <person name="Baker S.E."/>
            <person name="Barry K."/>
            <person name="Bills G."/>
            <person name="Bluhm B.H."/>
            <person name="Cannon C."/>
            <person name="Castanera R."/>
            <person name="Culley D.E."/>
            <person name="Daum C."/>
            <person name="Ezra D."/>
            <person name="Gonzalez J.B."/>
            <person name="Henrissat B."/>
            <person name="Kuo A."/>
            <person name="Liang C."/>
            <person name="Lipzen A."/>
            <person name="Lutzoni F."/>
            <person name="Magnuson J."/>
            <person name="Mondo S."/>
            <person name="Nolan M."/>
            <person name="Ohm R."/>
            <person name="Pangilinan J."/>
            <person name="Park H.-J."/>
            <person name="Ramirez L."/>
            <person name="Alfaro M."/>
            <person name="Sun H."/>
            <person name="Tritt A."/>
            <person name="Yoshinaga Y."/>
            <person name="Zwiers L.-H."/>
            <person name="Turgeon B.G."/>
            <person name="Goodwin S.B."/>
            <person name="Spatafora J.W."/>
            <person name="Crous P.W."/>
            <person name="Grigoriev I.V."/>
        </authorList>
    </citation>
    <scope>NUCLEOTIDE SEQUENCE</scope>
    <source>
        <strain evidence="7 9">CBS 781.70</strain>
    </source>
</reference>
<dbReference type="EMBL" id="ML975149">
    <property type="protein sequence ID" value="KAF1817566.1"/>
    <property type="molecule type" value="Genomic_DNA"/>
</dbReference>
<organism evidence="7">
    <name type="scientific">Eremomyces bilateralis CBS 781.70</name>
    <dbReference type="NCBI Taxonomy" id="1392243"/>
    <lineage>
        <taxon>Eukaryota</taxon>
        <taxon>Fungi</taxon>
        <taxon>Dikarya</taxon>
        <taxon>Ascomycota</taxon>
        <taxon>Pezizomycotina</taxon>
        <taxon>Dothideomycetes</taxon>
        <taxon>Dothideomycetes incertae sedis</taxon>
        <taxon>Eremomycetales</taxon>
        <taxon>Eremomycetaceae</taxon>
        <taxon>Eremomyces</taxon>
    </lineage>
</organism>
<keyword evidence="8" id="KW-1185">Reference proteome</keyword>
<evidence type="ECO:0000256" key="4">
    <source>
        <dbReference type="ARBA" id="ARBA00022989"/>
    </source>
</evidence>
<comment type="subcellular location">
    <subcellularLocation>
        <location evidence="1">Membrane</location>
        <topology evidence="1">Multi-pass membrane protein</topology>
    </subcellularLocation>
</comment>
<dbReference type="Pfam" id="PF07690">
    <property type="entry name" value="MFS_1"/>
    <property type="match status" value="1"/>
</dbReference>
<dbReference type="InterPro" id="IPR036259">
    <property type="entry name" value="MFS_trans_sf"/>
</dbReference>
<feature type="transmembrane region" description="Helical" evidence="6">
    <location>
        <begin position="220"/>
        <end position="243"/>
    </location>
</feature>
<feature type="transmembrane region" description="Helical" evidence="6">
    <location>
        <begin position="293"/>
        <end position="318"/>
    </location>
</feature>
<feature type="transmembrane region" description="Helical" evidence="6">
    <location>
        <begin position="448"/>
        <end position="467"/>
    </location>
</feature>
<feature type="transmembrane region" description="Helical" evidence="6">
    <location>
        <begin position="153"/>
        <end position="175"/>
    </location>
</feature>
<feature type="transmembrane region" description="Helical" evidence="6">
    <location>
        <begin position="356"/>
        <end position="377"/>
    </location>
</feature>
<feature type="transmembrane region" description="Helical" evidence="6">
    <location>
        <begin position="383"/>
        <end position="406"/>
    </location>
</feature>
<feature type="transmembrane region" description="Helical" evidence="6">
    <location>
        <begin position="187"/>
        <end position="208"/>
    </location>
</feature>
<name>A0A6G1GHY8_9PEZI</name>
<evidence type="ECO:0000256" key="2">
    <source>
        <dbReference type="ARBA" id="ARBA00022448"/>
    </source>
</evidence>
<evidence type="ECO:0000256" key="3">
    <source>
        <dbReference type="ARBA" id="ARBA00022692"/>
    </source>
</evidence>
<keyword evidence="3 6" id="KW-0812">Transmembrane</keyword>
<reference evidence="9" key="3">
    <citation type="submission" date="2025-04" db="UniProtKB">
        <authorList>
            <consortium name="RefSeq"/>
        </authorList>
    </citation>
    <scope>IDENTIFICATION</scope>
    <source>
        <strain evidence="9">CBS 781.70</strain>
    </source>
</reference>
<accession>A0A6G1GHY8</accession>
<dbReference type="InterPro" id="IPR011701">
    <property type="entry name" value="MFS"/>
</dbReference>
<dbReference type="GO" id="GO:0016020">
    <property type="term" value="C:membrane"/>
    <property type="evidence" value="ECO:0007669"/>
    <property type="project" value="UniProtKB-SubCell"/>
</dbReference>
<dbReference type="Proteomes" id="UP000504638">
    <property type="component" value="Unplaced"/>
</dbReference>
<evidence type="ECO:0000313" key="9">
    <source>
        <dbReference type="RefSeq" id="XP_033539197.1"/>
    </source>
</evidence>
<evidence type="ECO:0000256" key="5">
    <source>
        <dbReference type="ARBA" id="ARBA00023136"/>
    </source>
</evidence>
<protein>
    <submittedName>
        <fullName evidence="7 9">MFS general substrate transporter</fullName>
    </submittedName>
</protein>
<feature type="transmembrane region" description="Helical" evidence="6">
    <location>
        <begin position="330"/>
        <end position="349"/>
    </location>
</feature>
<evidence type="ECO:0000256" key="1">
    <source>
        <dbReference type="ARBA" id="ARBA00004141"/>
    </source>
</evidence>
<keyword evidence="2" id="KW-0813">Transport</keyword>
<dbReference type="OrthoDB" id="2985014at2759"/>
<dbReference type="SUPFAM" id="SSF103473">
    <property type="entry name" value="MFS general substrate transporter"/>
    <property type="match status" value="1"/>
</dbReference>
<dbReference type="PANTHER" id="PTHR43791:SF36">
    <property type="entry name" value="TRANSPORTER, PUTATIVE (AFU_ORTHOLOGUE AFUA_6G08340)-RELATED"/>
    <property type="match status" value="1"/>
</dbReference>
<keyword evidence="5 6" id="KW-0472">Membrane</keyword>
<feature type="transmembrane region" description="Helical" evidence="6">
    <location>
        <begin position="53"/>
        <end position="74"/>
    </location>
</feature>
<reference evidence="9" key="2">
    <citation type="submission" date="2020-04" db="EMBL/GenBank/DDBJ databases">
        <authorList>
            <consortium name="NCBI Genome Project"/>
        </authorList>
    </citation>
    <scope>NUCLEOTIDE SEQUENCE</scope>
    <source>
        <strain evidence="9">CBS 781.70</strain>
    </source>
</reference>
<sequence>MGQFDGKSAPITGLGDIEKPHIHHDDVAEKKLETGYIADHTGSHHKSKEERTLVMKIDLVIIPLCSLLYLVAYLDRNSIGNARTLGMQKDLNLSTKQWGNCLSLFYIGYMIFMLPGNILLRKLTPHRQLGACAIVFGAFLLGMSGAANYATVLTLRIFIGASQAFIQGLSLYSTLWYKRDEVATRGAIIYMAAIIAGSFSGFIAYGVGKNLRVDNTGRLSWSWLFIIEGAMCMAVGVATWLILPTFPDKLNRKHWLFTPAEIDLAKERSASYNTLGSKINVKQIIITLIEPKAWAFATINAGVALGISSISTFLPTFIQAFGYSRERTQLFSAIPYACAIVAIPLCIISDRINHKGSFLIGTLSVACIGYIILLCNVSQGANIAGACLATTGLYPSIIILSAWITINAGGYTKRATNWAMAEIVGQLLSVLGAYIYDVPPRFLKGHSIVLALLALGIVNCLYLMWWMRRANLRREMELIEYEREGRVHPHTNMSLEEVQDLHVRFRYIL</sequence>
<feature type="transmembrane region" description="Helical" evidence="6">
    <location>
        <begin position="97"/>
        <end position="120"/>
    </location>
</feature>
<dbReference type="PANTHER" id="PTHR43791">
    <property type="entry name" value="PERMEASE-RELATED"/>
    <property type="match status" value="1"/>
</dbReference>
<feature type="transmembrane region" description="Helical" evidence="6">
    <location>
        <begin position="129"/>
        <end position="147"/>
    </location>
</feature>
<gene>
    <name evidence="7 9" type="ORF">P152DRAFT_427510</name>
</gene>
<dbReference type="AlphaFoldDB" id="A0A6G1GHY8"/>
<dbReference type="RefSeq" id="XP_033539197.1">
    <property type="nucleotide sequence ID" value="XM_033677301.1"/>
</dbReference>
<dbReference type="Gene3D" id="1.20.1250.20">
    <property type="entry name" value="MFS general substrate transporter like domains"/>
    <property type="match status" value="2"/>
</dbReference>
<dbReference type="GeneID" id="54417871"/>
<evidence type="ECO:0000256" key="6">
    <source>
        <dbReference type="SAM" id="Phobius"/>
    </source>
</evidence>
<evidence type="ECO:0000313" key="7">
    <source>
        <dbReference type="EMBL" id="KAF1817566.1"/>
    </source>
</evidence>
<proteinExistence type="predicted"/>
<dbReference type="GO" id="GO:0022857">
    <property type="term" value="F:transmembrane transporter activity"/>
    <property type="evidence" value="ECO:0007669"/>
    <property type="project" value="InterPro"/>
</dbReference>
<evidence type="ECO:0000313" key="8">
    <source>
        <dbReference type="Proteomes" id="UP000504638"/>
    </source>
</evidence>
<keyword evidence="4 6" id="KW-1133">Transmembrane helix</keyword>